<feature type="domain" description="SSD" evidence="8">
    <location>
        <begin position="526"/>
        <end position="691"/>
    </location>
</feature>
<keyword evidence="3" id="KW-1003">Cell membrane</keyword>
<dbReference type="PANTHER" id="PTHR33406">
    <property type="entry name" value="MEMBRANE PROTEIN MJ1562-RELATED"/>
    <property type="match status" value="1"/>
</dbReference>
<sequence length="733" mass="75558">MGCTDMAGLLDRLGRFSFRRRWSVAVLWLLVLAGAVTAAVTSEGPVNTRATIPGVESQDAFDLLAERFPDTPTDSASATLVFVAPDGGSLEAPVNQAAVEAALATAADSPQVSRVVPPSAGTSISADGTTGFASVTYDVPSAEVTDESRALLEEAVEQARDDGLTAEMRGSALKSPTSMSATELIGVAIAALVLLMTFGSLVAAGLPLLTAIIGVAISFLGVWAVAGPLGMAITSGMLALMLGLAVGIDYAMFVVSRYQEERLTHDDAETAAGRAVGTAGSAVVFAGTTVVIALAGLFVVGIPSLMKMGLAAAGAVVVAVLVALTLVPALLGMFPNRARSRSQRRGTGTNPRVPVARVWMRLVQRRPLLVTVAGVAVLAAVAVPALSLQLGTPGDASLPTTATERRAYDLRAEAFGPGSNGPLTVVVDARGASDPQTAVTAVADDLAATDGVASVSTPTFNAQGDTAILTAVPTTGPTDERTEALVESLRDARPAVERDQGVSYEITGTTALDIDMAQKTQSALVPYVALVVGLAVLLLLVVFRSIWVPIKAAAGFLLSLFASIGVIVAVFQWGWAGDLLGVEQTGPVMSLMPILLVGIVFGLAMDYEVFLVSRMREAHVHGVPARQAVSTGFAQSSKVVVAAAVIMIAVFGGFAAASEPLIKMVGLGLAAAVFFDAFVVRLTLVPAVLQLLGERAWWLPRWLDRLLPNVDVEGASLAPAPGQAQPDLALSNR</sequence>
<protein>
    <submittedName>
        <fullName evidence="9">Membrane protein</fullName>
    </submittedName>
</protein>
<dbReference type="PROSITE" id="PS50156">
    <property type="entry name" value="SSD"/>
    <property type="match status" value="2"/>
</dbReference>
<evidence type="ECO:0000256" key="2">
    <source>
        <dbReference type="ARBA" id="ARBA00010157"/>
    </source>
</evidence>
<feature type="domain" description="SSD" evidence="8">
    <location>
        <begin position="184"/>
        <end position="333"/>
    </location>
</feature>
<reference evidence="9 10" key="1">
    <citation type="submission" date="2014-07" db="EMBL/GenBank/DDBJ databases">
        <title>Biosystematic studies on Modestobacter strains isolated from extreme hyper-arid desert soil and from historic building.</title>
        <authorList>
            <person name="Bukarasam K."/>
            <person name="Bull A."/>
            <person name="Girard G."/>
            <person name="van Wezel G."/>
            <person name="Goodfellow M."/>
        </authorList>
    </citation>
    <scope>NUCLEOTIDE SEQUENCE [LARGE SCALE GENOMIC DNA]</scope>
    <source>
        <strain evidence="9 10">KNN45-2b</strain>
    </source>
</reference>
<feature type="transmembrane region" description="Helical" evidence="7">
    <location>
        <begin position="639"/>
        <end position="657"/>
    </location>
</feature>
<dbReference type="PANTHER" id="PTHR33406:SF11">
    <property type="entry name" value="MEMBRANE PROTEIN SCO6666-RELATED"/>
    <property type="match status" value="1"/>
</dbReference>
<dbReference type="GO" id="GO:0005886">
    <property type="term" value="C:plasma membrane"/>
    <property type="evidence" value="ECO:0007669"/>
    <property type="project" value="UniProtKB-SubCell"/>
</dbReference>
<accession>A0A098YBX5</accession>
<feature type="transmembrane region" description="Helical" evidence="7">
    <location>
        <begin position="208"/>
        <end position="226"/>
    </location>
</feature>
<evidence type="ECO:0000256" key="5">
    <source>
        <dbReference type="ARBA" id="ARBA00022989"/>
    </source>
</evidence>
<proteinExistence type="inferred from homology"/>
<evidence type="ECO:0000313" key="10">
    <source>
        <dbReference type="Proteomes" id="UP000029713"/>
    </source>
</evidence>
<evidence type="ECO:0000256" key="4">
    <source>
        <dbReference type="ARBA" id="ARBA00022692"/>
    </source>
</evidence>
<evidence type="ECO:0000256" key="3">
    <source>
        <dbReference type="ARBA" id="ARBA00022475"/>
    </source>
</evidence>
<feature type="transmembrane region" description="Helical" evidence="7">
    <location>
        <begin position="276"/>
        <end position="302"/>
    </location>
</feature>
<organism evidence="9 10">
    <name type="scientific">Modestobacter caceresii</name>
    <dbReference type="NCBI Taxonomy" id="1522368"/>
    <lineage>
        <taxon>Bacteria</taxon>
        <taxon>Bacillati</taxon>
        <taxon>Actinomycetota</taxon>
        <taxon>Actinomycetes</taxon>
        <taxon>Geodermatophilales</taxon>
        <taxon>Geodermatophilaceae</taxon>
        <taxon>Modestobacter</taxon>
    </lineage>
</organism>
<feature type="transmembrane region" description="Helical" evidence="7">
    <location>
        <begin position="367"/>
        <end position="388"/>
    </location>
</feature>
<dbReference type="InterPro" id="IPR000731">
    <property type="entry name" value="SSD"/>
</dbReference>
<keyword evidence="4 7" id="KW-0812">Transmembrane</keyword>
<dbReference type="AlphaFoldDB" id="A0A098YBX5"/>
<feature type="transmembrane region" description="Helical" evidence="7">
    <location>
        <begin position="308"/>
        <end position="334"/>
    </location>
</feature>
<dbReference type="InterPro" id="IPR050545">
    <property type="entry name" value="Mycobact_MmpL"/>
</dbReference>
<dbReference type="Gene3D" id="1.20.1640.10">
    <property type="entry name" value="Multidrug efflux transporter AcrB transmembrane domain"/>
    <property type="match status" value="2"/>
</dbReference>
<evidence type="ECO:0000259" key="8">
    <source>
        <dbReference type="PROSITE" id="PS50156"/>
    </source>
</evidence>
<gene>
    <name evidence="9" type="ORF">IN07_02595</name>
</gene>
<dbReference type="EMBL" id="JPMX01000008">
    <property type="protein sequence ID" value="KGH48293.1"/>
    <property type="molecule type" value="Genomic_DNA"/>
</dbReference>
<comment type="caution">
    <text evidence="9">The sequence shown here is derived from an EMBL/GenBank/DDBJ whole genome shotgun (WGS) entry which is preliminary data.</text>
</comment>
<comment type="subcellular location">
    <subcellularLocation>
        <location evidence="1">Cell membrane</location>
        <topology evidence="1">Multi-pass membrane protein</topology>
    </subcellularLocation>
</comment>
<feature type="transmembrane region" description="Helical" evidence="7">
    <location>
        <begin position="184"/>
        <end position="203"/>
    </location>
</feature>
<feature type="transmembrane region" description="Helical" evidence="7">
    <location>
        <begin position="524"/>
        <end position="543"/>
    </location>
</feature>
<evidence type="ECO:0000256" key="1">
    <source>
        <dbReference type="ARBA" id="ARBA00004651"/>
    </source>
</evidence>
<feature type="transmembrane region" description="Helical" evidence="7">
    <location>
        <begin position="588"/>
        <end position="607"/>
    </location>
</feature>
<keyword evidence="6 7" id="KW-0472">Membrane</keyword>
<feature type="transmembrane region" description="Helical" evidence="7">
    <location>
        <begin position="669"/>
        <end position="692"/>
    </location>
</feature>
<feature type="transmembrane region" description="Helical" evidence="7">
    <location>
        <begin position="555"/>
        <end position="576"/>
    </location>
</feature>
<evidence type="ECO:0000256" key="6">
    <source>
        <dbReference type="ARBA" id="ARBA00023136"/>
    </source>
</evidence>
<evidence type="ECO:0000313" key="9">
    <source>
        <dbReference type="EMBL" id="KGH48293.1"/>
    </source>
</evidence>
<keyword evidence="10" id="KW-1185">Reference proteome</keyword>
<dbReference type="SUPFAM" id="SSF82866">
    <property type="entry name" value="Multidrug efflux transporter AcrB transmembrane domain"/>
    <property type="match status" value="2"/>
</dbReference>
<dbReference type="Pfam" id="PF03176">
    <property type="entry name" value="MMPL"/>
    <property type="match status" value="2"/>
</dbReference>
<dbReference type="Proteomes" id="UP000029713">
    <property type="component" value="Unassembled WGS sequence"/>
</dbReference>
<feature type="transmembrane region" description="Helical" evidence="7">
    <location>
        <begin position="232"/>
        <end position="255"/>
    </location>
</feature>
<evidence type="ECO:0000256" key="7">
    <source>
        <dbReference type="SAM" id="Phobius"/>
    </source>
</evidence>
<dbReference type="STRING" id="1522368.IN07_02595"/>
<name>A0A098YBX5_9ACTN</name>
<dbReference type="InterPro" id="IPR004869">
    <property type="entry name" value="MMPL_dom"/>
</dbReference>
<keyword evidence="5 7" id="KW-1133">Transmembrane helix</keyword>
<comment type="similarity">
    <text evidence="2">Belongs to the resistance-nodulation-cell division (RND) (TC 2.A.6) family. MmpL subfamily.</text>
</comment>